<accession>A0A919QA09</accession>
<proteinExistence type="predicted"/>
<gene>
    <name evidence="1" type="ORF">Aph01nite_35990</name>
</gene>
<sequence>MPLQTLEAACLDVSEGRGGDAFENGRVGLVRFVGAGPVQDQVRRARLRVTAREVPESLDGRERPFGGDSGEQDPVDVVRLAAFRDARLSEAIDLLLERGEALAGIFLRRR</sequence>
<name>A0A919QA09_9ACTN</name>
<dbReference type="Proteomes" id="UP000640052">
    <property type="component" value="Unassembled WGS sequence"/>
</dbReference>
<dbReference type="EMBL" id="BOOA01000027">
    <property type="protein sequence ID" value="GIH25289.1"/>
    <property type="molecule type" value="Genomic_DNA"/>
</dbReference>
<reference evidence="1" key="1">
    <citation type="submission" date="2021-01" db="EMBL/GenBank/DDBJ databases">
        <title>Whole genome shotgun sequence of Acrocarpospora phusangensis NBRC 108782.</title>
        <authorList>
            <person name="Komaki H."/>
            <person name="Tamura T."/>
        </authorList>
    </citation>
    <scope>NUCLEOTIDE SEQUENCE</scope>
    <source>
        <strain evidence="1">NBRC 108782</strain>
    </source>
</reference>
<evidence type="ECO:0000313" key="2">
    <source>
        <dbReference type="Proteomes" id="UP000640052"/>
    </source>
</evidence>
<comment type="caution">
    <text evidence="1">The sequence shown here is derived from an EMBL/GenBank/DDBJ whole genome shotgun (WGS) entry which is preliminary data.</text>
</comment>
<organism evidence="1 2">
    <name type="scientific">Acrocarpospora phusangensis</name>
    <dbReference type="NCBI Taxonomy" id="1070424"/>
    <lineage>
        <taxon>Bacteria</taxon>
        <taxon>Bacillati</taxon>
        <taxon>Actinomycetota</taxon>
        <taxon>Actinomycetes</taxon>
        <taxon>Streptosporangiales</taxon>
        <taxon>Streptosporangiaceae</taxon>
        <taxon>Acrocarpospora</taxon>
    </lineage>
</organism>
<protein>
    <submittedName>
        <fullName evidence="1">Uncharacterized protein</fullName>
    </submittedName>
</protein>
<evidence type="ECO:0000313" key="1">
    <source>
        <dbReference type="EMBL" id="GIH25289.1"/>
    </source>
</evidence>
<dbReference type="AlphaFoldDB" id="A0A919QA09"/>
<keyword evidence="2" id="KW-1185">Reference proteome</keyword>